<name>A0AC61TLE9_EDWTA</name>
<protein>
    <submittedName>
        <fullName evidence="1">Uncharacterized protein</fullName>
    </submittedName>
</protein>
<evidence type="ECO:0000313" key="2">
    <source>
        <dbReference type="Proteomes" id="UP000245918"/>
    </source>
</evidence>
<proteinExistence type="predicted"/>
<gene>
    <name evidence="1" type="ORF">DCL27_07080</name>
</gene>
<evidence type="ECO:0000313" key="1">
    <source>
        <dbReference type="EMBL" id="UCQ01516.1"/>
    </source>
</evidence>
<reference evidence="1" key="1">
    <citation type="submission" date="2021-09" db="EMBL/GenBank/DDBJ databases">
        <title>Comparative genomics of Edwardsiella genus reveals species-based diversity.</title>
        <authorList>
            <person name="Tekedar H.C."/>
            <person name="Kumru S."/>
            <person name="Waldbieser G.C."/>
            <person name="Reichley S.R."/>
            <person name="Lawrence M.L."/>
            <person name="Griffin M.J."/>
        </authorList>
    </citation>
    <scope>NUCLEOTIDE SEQUENCE</scope>
    <source>
        <strain evidence="1">ATCC 15947</strain>
    </source>
</reference>
<dbReference type="EMBL" id="CP084506">
    <property type="protein sequence ID" value="UCQ01516.1"/>
    <property type="molecule type" value="Genomic_DNA"/>
</dbReference>
<organism evidence="1 2">
    <name type="scientific">Edwardsiella tarda ATCC 15947 = NBRC 105688</name>
    <dbReference type="NCBI Taxonomy" id="667121"/>
    <lineage>
        <taxon>Bacteria</taxon>
        <taxon>Pseudomonadati</taxon>
        <taxon>Pseudomonadota</taxon>
        <taxon>Gammaproteobacteria</taxon>
        <taxon>Enterobacterales</taxon>
        <taxon>Hafniaceae</taxon>
        <taxon>Edwardsiella</taxon>
    </lineage>
</organism>
<keyword evidence="2" id="KW-1185">Reference proteome</keyword>
<dbReference type="Proteomes" id="UP000245918">
    <property type="component" value="Chromosome"/>
</dbReference>
<sequence>MESVEPFLLIFLKIFSRKSYNALILFELNHYAQIERLLIFNIEQPLNRVYSAHITRVTLTETRHLSARAAKTMRWTRDNLIIRKCYGDEFY</sequence>
<accession>A0AC61TLE9</accession>